<gene>
    <name evidence="1" type="ORF">SMRZ_LOCUS11066</name>
</gene>
<protein>
    <submittedName>
        <fullName evidence="1">Uncharacterized protein</fullName>
    </submittedName>
</protein>
<evidence type="ECO:0000313" key="1">
    <source>
        <dbReference type="EMBL" id="VDO93411.1"/>
    </source>
</evidence>
<evidence type="ECO:0000313" key="2">
    <source>
        <dbReference type="Proteomes" id="UP000277204"/>
    </source>
</evidence>
<reference evidence="1 2" key="1">
    <citation type="submission" date="2018-11" db="EMBL/GenBank/DDBJ databases">
        <authorList>
            <consortium name="Pathogen Informatics"/>
        </authorList>
    </citation>
    <scope>NUCLEOTIDE SEQUENCE [LARGE SCALE GENOMIC DNA]</scope>
    <source>
        <strain evidence="1 2">Zambia</strain>
    </source>
</reference>
<sequence>MTNQSSYTGWNNRSSRSRYEGEVVLLTVQRCDGSKAFPSDNQHNNGAAFPQERMRLENVDPKNTHLTLSHGFLSPVVRSQQVRSQHENYSQKGHV</sequence>
<proteinExistence type="predicted"/>
<dbReference type="EMBL" id="UZAI01006039">
    <property type="protein sequence ID" value="VDO93411.1"/>
    <property type="molecule type" value="Genomic_DNA"/>
</dbReference>
<dbReference type="Proteomes" id="UP000277204">
    <property type="component" value="Unassembled WGS sequence"/>
</dbReference>
<keyword evidence="2" id="KW-1185">Reference proteome</keyword>
<dbReference type="AlphaFoldDB" id="A0A3P7Z021"/>
<name>A0A3P7Z021_9TREM</name>
<organism evidence="1 2">
    <name type="scientific">Schistosoma margrebowiei</name>
    <dbReference type="NCBI Taxonomy" id="48269"/>
    <lineage>
        <taxon>Eukaryota</taxon>
        <taxon>Metazoa</taxon>
        <taxon>Spiralia</taxon>
        <taxon>Lophotrochozoa</taxon>
        <taxon>Platyhelminthes</taxon>
        <taxon>Trematoda</taxon>
        <taxon>Digenea</taxon>
        <taxon>Strigeidida</taxon>
        <taxon>Schistosomatoidea</taxon>
        <taxon>Schistosomatidae</taxon>
        <taxon>Schistosoma</taxon>
    </lineage>
</organism>
<accession>A0A3P7Z021</accession>